<proteinExistence type="predicted"/>
<dbReference type="Proteomes" id="UP000007735">
    <property type="component" value="Chromosome"/>
</dbReference>
<dbReference type="STRING" id="1117943.SFHH103_01685"/>
<dbReference type="HOGENOM" id="CLU_2289339_0_0_5"/>
<dbReference type="PATRIC" id="fig|380.5.peg.1789"/>
<evidence type="ECO:0000313" key="1">
    <source>
        <dbReference type="EMBL" id="CCE96182.1"/>
    </source>
</evidence>
<gene>
    <name evidence="1" type="ordered locus">SFHH103_01685</name>
</gene>
<organism evidence="1 2">
    <name type="scientific">Sinorhizobium fredii (strain HH103)</name>
    <dbReference type="NCBI Taxonomy" id="1117943"/>
    <lineage>
        <taxon>Bacteria</taxon>
        <taxon>Pseudomonadati</taxon>
        <taxon>Pseudomonadota</taxon>
        <taxon>Alphaproteobacteria</taxon>
        <taxon>Hyphomicrobiales</taxon>
        <taxon>Rhizobiaceae</taxon>
        <taxon>Sinorhizobium/Ensifer group</taxon>
        <taxon>Sinorhizobium</taxon>
    </lineage>
</organism>
<dbReference type="AlphaFoldDB" id="G9A7F2"/>
<reference evidence="1 2" key="1">
    <citation type="journal article" date="2012" name="J. Bacteriol.">
        <title>Genome sequence of the soybean symbiont Sinorhizobium fredii HH103.</title>
        <authorList>
            <person name="Weidner S."/>
            <person name="Becker A."/>
            <person name="Bonilla I."/>
            <person name="Jaenicke S."/>
            <person name="Lloret J."/>
            <person name="Margaret I."/>
            <person name="Puhler A."/>
            <person name="Ruiz-Sainz J.E."/>
            <person name="Schneiker-Bekel S."/>
            <person name="Szczepanowski R."/>
            <person name="Vinardell J.M."/>
            <person name="Zehner S."/>
            <person name="Gottfert M."/>
        </authorList>
    </citation>
    <scope>NUCLEOTIDE SEQUENCE [LARGE SCALE GENOMIC DNA]</scope>
    <source>
        <strain evidence="1 2">HH103</strain>
    </source>
</reference>
<name>G9A7F2_SINF1</name>
<dbReference type="KEGG" id="sfh:SFHH103_01685"/>
<accession>G9A7F2</accession>
<sequence>MMSHLIKKRGTMPAESIVYRDWKNGVASSDMAERYGVTLGGLEYYLRYRVDGWKRQPPPQITGNTRKVVRTMTVLSPNGLREIEISLPRISMHVKAMEGRV</sequence>
<dbReference type="EMBL" id="HE616890">
    <property type="protein sequence ID" value="CCE96182.1"/>
    <property type="molecule type" value="Genomic_DNA"/>
</dbReference>
<protein>
    <submittedName>
        <fullName evidence="1">Uncharacterized protein</fullName>
    </submittedName>
</protein>
<evidence type="ECO:0000313" key="2">
    <source>
        <dbReference type="Proteomes" id="UP000007735"/>
    </source>
</evidence>